<dbReference type="InterPro" id="IPR036259">
    <property type="entry name" value="MFS_trans_sf"/>
</dbReference>
<keyword evidence="3 6" id="KW-1133">Transmembrane helix</keyword>
<feature type="region of interest" description="Disordered" evidence="5">
    <location>
        <begin position="290"/>
        <end position="339"/>
    </location>
</feature>
<dbReference type="EMBL" id="VIIS01000748">
    <property type="protein sequence ID" value="KAF0305472.1"/>
    <property type="molecule type" value="Genomic_DNA"/>
</dbReference>
<name>A0A6A4WS69_AMPAM</name>
<protein>
    <submittedName>
        <fullName evidence="7">Facilitated trehalose transporter Tret1</fullName>
    </submittedName>
</protein>
<dbReference type="Pfam" id="PF00083">
    <property type="entry name" value="Sugar_tr"/>
    <property type="match status" value="1"/>
</dbReference>
<evidence type="ECO:0000256" key="6">
    <source>
        <dbReference type="SAM" id="Phobius"/>
    </source>
</evidence>
<dbReference type="Gene3D" id="1.20.1250.20">
    <property type="entry name" value="MFS general substrate transporter like domains"/>
    <property type="match status" value="3"/>
</dbReference>
<evidence type="ECO:0000256" key="5">
    <source>
        <dbReference type="SAM" id="MobiDB-lite"/>
    </source>
</evidence>
<dbReference type="GO" id="GO:0022857">
    <property type="term" value="F:transmembrane transporter activity"/>
    <property type="evidence" value="ECO:0007669"/>
    <property type="project" value="InterPro"/>
</dbReference>
<dbReference type="GO" id="GO:0016020">
    <property type="term" value="C:membrane"/>
    <property type="evidence" value="ECO:0007669"/>
    <property type="project" value="UniProtKB-SubCell"/>
</dbReference>
<feature type="transmembrane region" description="Helical" evidence="6">
    <location>
        <begin position="188"/>
        <end position="211"/>
    </location>
</feature>
<keyword evidence="2 6" id="KW-0812">Transmembrane</keyword>
<evidence type="ECO:0000256" key="2">
    <source>
        <dbReference type="ARBA" id="ARBA00022692"/>
    </source>
</evidence>
<sequence>MTVTPQVVSAVTACGAQMLCGMSSGFTSPALPELRAELQLSVSQESLITALMPLGSALGQPAGGLGFCCGTLLEFVVGKYVSWRWLALLSAAVAAVWLPCLAVITESPLWLVMRRRPRAALDALQRLRAPQHDCKAELAELEHFARDVLRRRVRPREALRPPYIGPILIVAGLFFFQPASGNDALTWLPLAALITFNPAFAVGLGMVPWIIIGEMFAPEMRGWGASVGTTLTSLVTTLITVSFTGLAGAITQAGVFWLYSAITVLGVFFTLFCVLETKGKTLEEITEHFKGPDRRRPSGPVATEKEVEVDRASGQTARHRHSLSLDNGAPSGDTLCDQL</sequence>
<dbReference type="InterPro" id="IPR005828">
    <property type="entry name" value="MFS_sugar_transport-like"/>
</dbReference>
<dbReference type="OrthoDB" id="6346465at2759"/>
<feature type="transmembrane region" description="Helical" evidence="6">
    <location>
        <begin position="158"/>
        <end position="176"/>
    </location>
</feature>
<evidence type="ECO:0000256" key="4">
    <source>
        <dbReference type="ARBA" id="ARBA00023136"/>
    </source>
</evidence>
<accession>A0A6A4WS69</accession>
<keyword evidence="8" id="KW-1185">Reference proteome</keyword>
<dbReference type="PANTHER" id="PTHR48021">
    <property type="match status" value="1"/>
</dbReference>
<comment type="subcellular location">
    <subcellularLocation>
        <location evidence="1">Membrane</location>
    </subcellularLocation>
</comment>
<feature type="transmembrane region" description="Helical" evidence="6">
    <location>
        <begin position="256"/>
        <end position="275"/>
    </location>
</feature>
<dbReference type="AlphaFoldDB" id="A0A6A4WS69"/>
<organism evidence="7 8">
    <name type="scientific">Amphibalanus amphitrite</name>
    <name type="common">Striped barnacle</name>
    <name type="synonym">Balanus amphitrite</name>
    <dbReference type="NCBI Taxonomy" id="1232801"/>
    <lineage>
        <taxon>Eukaryota</taxon>
        <taxon>Metazoa</taxon>
        <taxon>Ecdysozoa</taxon>
        <taxon>Arthropoda</taxon>
        <taxon>Crustacea</taxon>
        <taxon>Multicrustacea</taxon>
        <taxon>Cirripedia</taxon>
        <taxon>Thoracica</taxon>
        <taxon>Thoracicalcarea</taxon>
        <taxon>Balanomorpha</taxon>
        <taxon>Balanoidea</taxon>
        <taxon>Balanidae</taxon>
        <taxon>Amphibalaninae</taxon>
        <taxon>Amphibalanus</taxon>
    </lineage>
</organism>
<evidence type="ECO:0000313" key="7">
    <source>
        <dbReference type="EMBL" id="KAF0305472.1"/>
    </source>
</evidence>
<gene>
    <name evidence="7" type="primary">Tret1_22</name>
    <name evidence="7" type="ORF">FJT64_022852</name>
</gene>
<feature type="transmembrane region" description="Helical" evidence="6">
    <location>
        <begin position="223"/>
        <end position="250"/>
    </location>
</feature>
<dbReference type="PANTHER" id="PTHR48021:SF1">
    <property type="entry name" value="GH07001P-RELATED"/>
    <property type="match status" value="1"/>
</dbReference>
<feature type="transmembrane region" description="Helical" evidence="6">
    <location>
        <begin position="85"/>
        <end position="111"/>
    </location>
</feature>
<evidence type="ECO:0000256" key="1">
    <source>
        <dbReference type="ARBA" id="ARBA00004370"/>
    </source>
</evidence>
<dbReference type="InterPro" id="IPR050549">
    <property type="entry name" value="MFS_Trehalose_Transporter"/>
</dbReference>
<comment type="caution">
    <text evidence="7">The sequence shown here is derived from an EMBL/GenBank/DDBJ whole genome shotgun (WGS) entry which is preliminary data.</text>
</comment>
<reference evidence="7 8" key="1">
    <citation type="submission" date="2019-07" db="EMBL/GenBank/DDBJ databases">
        <title>Draft genome assembly of a fouling barnacle, Amphibalanus amphitrite (Darwin, 1854): The first reference genome for Thecostraca.</title>
        <authorList>
            <person name="Kim W."/>
        </authorList>
    </citation>
    <scope>NUCLEOTIDE SEQUENCE [LARGE SCALE GENOMIC DNA]</scope>
    <source>
        <strain evidence="7">SNU_AA5</strain>
        <tissue evidence="7">Soma without cirri and trophi</tissue>
    </source>
</reference>
<proteinExistence type="predicted"/>
<dbReference type="Proteomes" id="UP000440578">
    <property type="component" value="Unassembled WGS sequence"/>
</dbReference>
<dbReference type="SUPFAM" id="SSF103473">
    <property type="entry name" value="MFS general substrate transporter"/>
    <property type="match status" value="1"/>
</dbReference>
<keyword evidence="4 6" id="KW-0472">Membrane</keyword>
<evidence type="ECO:0000313" key="8">
    <source>
        <dbReference type="Proteomes" id="UP000440578"/>
    </source>
</evidence>
<evidence type="ECO:0000256" key="3">
    <source>
        <dbReference type="ARBA" id="ARBA00022989"/>
    </source>
</evidence>